<dbReference type="Pfam" id="PF08473">
    <property type="entry name" value="VGCC_alpha2"/>
    <property type="match status" value="1"/>
</dbReference>
<dbReference type="EnsemblMetazoa" id="tetur23g01660.1">
    <property type="protein sequence ID" value="tetur23g01660.1"/>
    <property type="gene ID" value="tetur23g01660"/>
</dbReference>
<dbReference type="EMBL" id="CAEY01000613">
    <property type="status" value="NOT_ANNOTATED_CDS"/>
    <property type="molecule type" value="Genomic_DNA"/>
</dbReference>
<reference evidence="2" key="2">
    <citation type="submission" date="2015-06" db="UniProtKB">
        <authorList>
            <consortium name="EnsemblMetazoa"/>
        </authorList>
    </citation>
    <scope>IDENTIFICATION</scope>
</reference>
<evidence type="ECO:0000259" key="1">
    <source>
        <dbReference type="Pfam" id="PF08473"/>
    </source>
</evidence>
<dbReference type="HOGENOM" id="CLU_1789333_0_0_1"/>
<proteinExistence type="predicted"/>
<keyword evidence="3" id="KW-1185">Reference proteome</keyword>
<dbReference type="AlphaFoldDB" id="T1KVS2"/>
<dbReference type="Proteomes" id="UP000015104">
    <property type="component" value="Unassembled WGS sequence"/>
</dbReference>
<sequence>MCYSTVDSHRFNSSAFVFSVPFDAGDKPGSTHVTGSRAIFLGKGKSIAPVAAVGLLFRHDKFAERFFNFSSLCKTEGCNVNCSTDAFDCFLVDNNGFVVVSKRSNETGKFYGEVDYPMFEVMVSQGIYKEIKCTITRPFVLRLFNVQDQDLFILIISKN</sequence>
<feature type="domain" description="Voltage-dependent calcium channel alpha-2/delta subunit conserved region" evidence="1">
    <location>
        <begin position="33"/>
        <end position="130"/>
    </location>
</feature>
<name>T1KVS2_TETUR</name>
<organism evidence="2 3">
    <name type="scientific">Tetranychus urticae</name>
    <name type="common">Two-spotted spider mite</name>
    <dbReference type="NCBI Taxonomy" id="32264"/>
    <lineage>
        <taxon>Eukaryota</taxon>
        <taxon>Metazoa</taxon>
        <taxon>Ecdysozoa</taxon>
        <taxon>Arthropoda</taxon>
        <taxon>Chelicerata</taxon>
        <taxon>Arachnida</taxon>
        <taxon>Acari</taxon>
        <taxon>Acariformes</taxon>
        <taxon>Trombidiformes</taxon>
        <taxon>Prostigmata</taxon>
        <taxon>Eleutherengona</taxon>
        <taxon>Raphignathae</taxon>
        <taxon>Tetranychoidea</taxon>
        <taxon>Tetranychidae</taxon>
        <taxon>Tetranychus</taxon>
    </lineage>
</organism>
<protein>
    <recommendedName>
        <fullName evidence="1">Voltage-dependent calcium channel alpha-2/delta subunit conserved region domain-containing protein</fullName>
    </recommendedName>
</protein>
<reference evidence="3" key="1">
    <citation type="submission" date="2011-08" db="EMBL/GenBank/DDBJ databases">
        <authorList>
            <person name="Rombauts S."/>
        </authorList>
    </citation>
    <scope>NUCLEOTIDE SEQUENCE</scope>
    <source>
        <strain evidence="3">London</strain>
    </source>
</reference>
<dbReference type="InterPro" id="IPR013680">
    <property type="entry name" value="VDCC_a2/dsu"/>
</dbReference>
<accession>T1KVS2</accession>
<evidence type="ECO:0000313" key="2">
    <source>
        <dbReference type="EnsemblMetazoa" id="tetur23g01660.1"/>
    </source>
</evidence>
<evidence type="ECO:0000313" key="3">
    <source>
        <dbReference type="Proteomes" id="UP000015104"/>
    </source>
</evidence>
<dbReference type="STRING" id="32264.T1KVS2"/>